<sequence>MPKSTPSAKTPDPKFSTSRFRMWRELAYLDRSVPASHRPATTSWFSLAFPIILSALVSVILNTLVLSVPRTPTTTALGLRLYDESLWRLVEGRVEEALIRQSKDMFGMRDFALAMGGAQVIPSVTTPTSKSGGRPNPPEIALTPGVQPGKCWPTHTGGHLGVALANTIIVSHVTIDCIAAELAINITTAPKDMVLWGLIEDHHAIQRFNSYFPSPLDPPAAILPLISSLQTRTDKTSAKPVFVPLASVHYDPSLMNNVQMFPAHPEVRLLEIPTRVVVLEIQSNWGHEDLTCLYRLRVHGQLIE</sequence>
<evidence type="ECO:0000256" key="4">
    <source>
        <dbReference type="ARBA" id="ARBA00023136"/>
    </source>
</evidence>
<gene>
    <name evidence="7" type="ORF">BD410DRAFT_846893</name>
</gene>
<dbReference type="Gene3D" id="2.60.120.260">
    <property type="entry name" value="Galactose-binding domain-like"/>
    <property type="match status" value="1"/>
</dbReference>
<dbReference type="STRING" id="50990.A0A4R5XD81"/>
<keyword evidence="2 5" id="KW-0812">Transmembrane</keyword>
<evidence type="ECO:0000256" key="2">
    <source>
        <dbReference type="ARBA" id="ARBA00022692"/>
    </source>
</evidence>
<dbReference type="GO" id="GO:0043495">
    <property type="term" value="F:protein-membrane adaptor activity"/>
    <property type="evidence" value="ECO:0007669"/>
    <property type="project" value="TreeGrafter"/>
</dbReference>
<accession>A0A4R5XD81</accession>
<evidence type="ECO:0000313" key="8">
    <source>
        <dbReference type="Proteomes" id="UP000294933"/>
    </source>
</evidence>
<evidence type="ECO:0000256" key="3">
    <source>
        <dbReference type="ARBA" id="ARBA00022989"/>
    </source>
</evidence>
<dbReference type="Proteomes" id="UP000294933">
    <property type="component" value="Unassembled WGS sequence"/>
</dbReference>
<dbReference type="InterPro" id="IPR012919">
    <property type="entry name" value="SUN_dom"/>
</dbReference>
<keyword evidence="4 5" id="KW-0472">Membrane</keyword>
<evidence type="ECO:0000256" key="1">
    <source>
        <dbReference type="ARBA" id="ARBA00004370"/>
    </source>
</evidence>
<proteinExistence type="predicted"/>
<dbReference type="OrthoDB" id="342281at2759"/>
<dbReference type="AlphaFoldDB" id="A0A4R5XD81"/>
<evidence type="ECO:0000256" key="5">
    <source>
        <dbReference type="SAM" id="Phobius"/>
    </source>
</evidence>
<evidence type="ECO:0000259" key="6">
    <source>
        <dbReference type="PROSITE" id="PS51469"/>
    </source>
</evidence>
<protein>
    <recommendedName>
        <fullName evidence="6">SUN domain-containing protein</fullName>
    </recommendedName>
</protein>
<name>A0A4R5XD81_9AGAM</name>
<feature type="domain" description="SUN" evidence="6">
    <location>
        <begin position="86"/>
        <end position="303"/>
    </location>
</feature>
<evidence type="ECO:0000313" key="7">
    <source>
        <dbReference type="EMBL" id="TDL13493.1"/>
    </source>
</evidence>
<dbReference type="GO" id="GO:0034993">
    <property type="term" value="C:meiotic nuclear membrane microtubule tethering complex"/>
    <property type="evidence" value="ECO:0007669"/>
    <property type="project" value="TreeGrafter"/>
</dbReference>
<dbReference type="PROSITE" id="PS51469">
    <property type="entry name" value="SUN"/>
    <property type="match status" value="1"/>
</dbReference>
<dbReference type="PANTHER" id="PTHR12911">
    <property type="entry name" value="SAD1/UNC-84-LIKE PROTEIN-RELATED"/>
    <property type="match status" value="1"/>
</dbReference>
<reference evidence="7 8" key="1">
    <citation type="submission" date="2018-06" db="EMBL/GenBank/DDBJ databases">
        <title>A transcriptomic atlas of mushroom development highlights an independent origin of complex multicellularity.</title>
        <authorList>
            <consortium name="DOE Joint Genome Institute"/>
            <person name="Krizsan K."/>
            <person name="Almasi E."/>
            <person name="Merenyi Z."/>
            <person name="Sahu N."/>
            <person name="Viragh M."/>
            <person name="Koszo T."/>
            <person name="Mondo S."/>
            <person name="Kiss B."/>
            <person name="Balint B."/>
            <person name="Kues U."/>
            <person name="Barry K."/>
            <person name="Hegedus J.C."/>
            <person name="Henrissat B."/>
            <person name="Johnson J."/>
            <person name="Lipzen A."/>
            <person name="Ohm R."/>
            <person name="Nagy I."/>
            <person name="Pangilinan J."/>
            <person name="Yan J."/>
            <person name="Xiong Y."/>
            <person name="Grigoriev I.V."/>
            <person name="Hibbett D.S."/>
            <person name="Nagy L.G."/>
        </authorList>
    </citation>
    <scope>NUCLEOTIDE SEQUENCE [LARGE SCALE GENOMIC DNA]</scope>
    <source>
        <strain evidence="7 8">SZMC22713</strain>
    </source>
</reference>
<dbReference type="InterPro" id="IPR045119">
    <property type="entry name" value="SUN1-5"/>
</dbReference>
<keyword evidence="8" id="KW-1185">Reference proteome</keyword>
<dbReference type="Pfam" id="PF07738">
    <property type="entry name" value="Sad1_UNC"/>
    <property type="match status" value="2"/>
</dbReference>
<dbReference type="PANTHER" id="PTHR12911:SF8">
    <property type="entry name" value="KLAROID PROTEIN-RELATED"/>
    <property type="match status" value="1"/>
</dbReference>
<dbReference type="EMBL" id="ML170585">
    <property type="protein sequence ID" value="TDL13493.1"/>
    <property type="molecule type" value="Genomic_DNA"/>
</dbReference>
<comment type="subcellular location">
    <subcellularLocation>
        <location evidence="1">Membrane</location>
    </subcellularLocation>
</comment>
<dbReference type="VEuPathDB" id="FungiDB:BD410DRAFT_846893"/>
<organism evidence="7 8">
    <name type="scientific">Rickenella mellea</name>
    <dbReference type="NCBI Taxonomy" id="50990"/>
    <lineage>
        <taxon>Eukaryota</taxon>
        <taxon>Fungi</taxon>
        <taxon>Dikarya</taxon>
        <taxon>Basidiomycota</taxon>
        <taxon>Agaricomycotina</taxon>
        <taxon>Agaricomycetes</taxon>
        <taxon>Hymenochaetales</taxon>
        <taxon>Rickenellaceae</taxon>
        <taxon>Rickenella</taxon>
    </lineage>
</organism>
<feature type="transmembrane region" description="Helical" evidence="5">
    <location>
        <begin position="44"/>
        <end position="66"/>
    </location>
</feature>
<keyword evidence="3 5" id="KW-1133">Transmembrane helix</keyword>